<evidence type="ECO:0000256" key="5">
    <source>
        <dbReference type="ARBA" id="ARBA00022723"/>
    </source>
</evidence>
<evidence type="ECO:0000259" key="11">
    <source>
        <dbReference type="Pfam" id="PF05524"/>
    </source>
</evidence>
<dbReference type="GO" id="GO:0016829">
    <property type="term" value="F:lyase activity"/>
    <property type="evidence" value="ECO:0007669"/>
    <property type="project" value="UniProtKB-KW"/>
</dbReference>
<keyword evidence="13" id="KW-1185">Reference proteome</keyword>
<dbReference type="PRINTS" id="PR01736">
    <property type="entry name" value="PHPHTRNFRASE"/>
</dbReference>
<dbReference type="Pfam" id="PF00391">
    <property type="entry name" value="PEP-utilizers"/>
    <property type="match status" value="1"/>
</dbReference>
<feature type="domain" description="Phosphotransferase system enzyme I N-terminal" evidence="11">
    <location>
        <begin position="6"/>
        <end position="115"/>
    </location>
</feature>
<proteinExistence type="inferred from homology"/>
<dbReference type="SUPFAM" id="SSF47831">
    <property type="entry name" value="Enzyme I of the PEP:sugar phosphotransferase system HPr-binding (sub)domain"/>
    <property type="match status" value="1"/>
</dbReference>
<dbReference type="InterPro" id="IPR040442">
    <property type="entry name" value="Pyrv_kinase-like_dom_sf"/>
</dbReference>
<dbReference type="Proteomes" id="UP001209076">
    <property type="component" value="Unassembled WGS sequence"/>
</dbReference>
<gene>
    <name evidence="12" type="ORF">N7603_01005</name>
</gene>
<dbReference type="EMBL" id="JAOEGN010000002">
    <property type="protein sequence ID" value="MCU0104229.1"/>
    <property type="molecule type" value="Genomic_DNA"/>
</dbReference>
<organism evidence="12 13">
    <name type="scientific">Paracholeplasma vituli</name>
    <dbReference type="NCBI Taxonomy" id="69473"/>
    <lineage>
        <taxon>Bacteria</taxon>
        <taxon>Bacillati</taxon>
        <taxon>Mycoplasmatota</taxon>
        <taxon>Mollicutes</taxon>
        <taxon>Acholeplasmatales</taxon>
        <taxon>Acholeplasmataceae</taxon>
        <taxon>Paracholeplasma</taxon>
    </lineage>
</organism>
<evidence type="ECO:0000256" key="1">
    <source>
        <dbReference type="ARBA" id="ARBA00001946"/>
    </source>
</evidence>
<feature type="domain" description="PEP-utilising enzyme C-terminal" evidence="10">
    <location>
        <begin position="242"/>
        <end position="496"/>
    </location>
</feature>
<dbReference type="InterPro" id="IPR015813">
    <property type="entry name" value="Pyrv/PenolPyrv_kinase-like_dom"/>
</dbReference>
<evidence type="ECO:0000259" key="9">
    <source>
        <dbReference type="Pfam" id="PF00391"/>
    </source>
</evidence>
<evidence type="ECO:0000256" key="7">
    <source>
        <dbReference type="ARBA" id="ARBA00022842"/>
    </source>
</evidence>
<dbReference type="SUPFAM" id="SSF51621">
    <property type="entry name" value="Phosphoenolpyruvate/pyruvate domain"/>
    <property type="match status" value="1"/>
</dbReference>
<comment type="caution">
    <text evidence="12">The sequence shown here is derived from an EMBL/GenBank/DDBJ whole genome shotgun (WGS) entry which is preliminary data.</text>
</comment>
<evidence type="ECO:0000256" key="6">
    <source>
        <dbReference type="ARBA" id="ARBA00022777"/>
    </source>
</evidence>
<keyword evidence="5" id="KW-0479">Metal-binding</keyword>
<comment type="similarity">
    <text evidence="2">Belongs to the PEP-utilizing enzyme family.</text>
</comment>
<dbReference type="PANTHER" id="PTHR46244:SF3">
    <property type="entry name" value="PHOSPHOENOLPYRUVATE-PROTEIN PHOSPHOTRANSFERASE"/>
    <property type="match status" value="1"/>
</dbReference>
<evidence type="ECO:0000256" key="8">
    <source>
        <dbReference type="ARBA" id="ARBA00033235"/>
    </source>
</evidence>
<accession>A0ABT2PTF0</accession>
<feature type="domain" description="PEP-utilising enzyme mobile" evidence="9">
    <location>
        <begin position="139"/>
        <end position="205"/>
    </location>
</feature>
<keyword evidence="12" id="KW-0456">Lyase</keyword>
<name>A0ABT2PTF0_9MOLU</name>
<comment type="cofactor">
    <cofactor evidence="1">
        <name>Mg(2+)</name>
        <dbReference type="ChEBI" id="CHEBI:18420"/>
    </cofactor>
</comment>
<dbReference type="Gene3D" id="3.20.20.60">
    <property type="entry name" value="Phosphoenolpyruvate-binding domains"/>
    <property type="match status" value="1"/>
</dbReference>
<dbReference type="Gene3D" id="3.50.30.10">
    <property type="entry name" value="Phosphohistidine domain"/>
    <property type="match status" value="1"/>
</dbReference>
<dbReference type="InterPro" id="IPR036618">
    <property type="entry name" value="PtsI_HPr-bd_sf"/>
</dbReference>
<dbReference type="InterPro" id="IPR008731">
    <property type="entry name" value="PTS_EIN"/>
</dbReference>
<keyword evidence="4" id="KW-0808">Transferase</keyword>
<evidence type="ECO:0000313" key="13">
    <source>
        <dbReference type="Proteomes" id="UP001209076"/>
    </source>
</evidence>
<dbReference type="InterPro" id="IPR050499">
    <property type="entry name" value="PEP-utilizing_PTS_enzyme"/>
</dbReference>
<dbReference type="InterPro" id="IPR008279">
    <property type="entry name" value="PEP-util_enz_mobile_dom"/>
</dbReference>
<sequence length="503" mass="57798">MSLTVLSAGTGYGKAFQVHKNNLHYTETVDAKYEITHFLSIKQRVYQKLENLKNQSAMDEIITFQQAILNDQMFENEVKTKIKTKDITAKQALKEAMAHYIKTFEAMEDAYLKERVDDIIDLKERLSNGLDEVIQPVISEPIILVCDILYPSYLFEYEAHIQGIIVQSGSALSHGVILAKERNIPCVEVDQFEFHESDYIFLDTEHQQLLLNPDKHAVIGWLSAKQQSDSSLDIPHFPKRLYLNVSGETPLDPRYIEASDGIGLYRSEFLYFQHNRFPSIDKQVEIYGQFLKQCNPKPVVIRTYDFGDDKNPLNLGPVQRGVSDYFITYEKPFIEQLSAILVLNETYSNLKVMIPMVKRRSDIDAVIQLMKTLQHKFGFSKNLPPVGVMIETEEAFMHLEEFSTVDFISIGSNDLGKSLFHIDRHTTIDEVTYANQIIKAIEEIDQFAKHHQISCTVCGDIASRPYALKKMLESQINSFSIPMPFLKEAKQIIKQYKNKNMKS</sequence>
<dbReference type="InterPro" id="IPR036637">
    <property type="entry name" value="Phosphohistidine_dom_sf"/>
</dbReference>
<dbReference type="PANTHER" id="PTHR46244">
    <property type="entry name" value="PHOSPHOENOLPYRUVATE-PROTEIN PHOSPHOTRANSFERASE"/>
    <property type="match status" value="1"/>
</dbReference>
<keyword evidence="6" id="KW-0418">Kinase</keyword>
<evidence type="ECO:0000256" key="2">
    <source>
        <dbReference type="ARBA" id="ARBA00007837"/>
    </source>
</evidence>
<dbReference type="Gene3D" id="1.10.274.10">
    <property type="entry name" value="PtsI, HPr-binding domain"/>
    <property type="match status" value="1"/>
</dbReference>
<keyword evidence="7" id="KW-0460">Magnesium</keyword>
<evidence type="ECO:0000313" key="12">
    <source>
        <dbReference type="EMBL" id="MCU0104229.1"/>
    </source>
</evidence>
<dbReference type="InterPro" id="IPR000121">
    <property type="entry name" value="PEP_util_C"/>
</dbReference>
<dbReference type="SUPFAM" id="SSF52009">
    <property type="entry name" value="Phosphohistidine domain"/>
    <property type="match status" value="1"/>
</dbReference>
<evidence type="ECO:0000259" key="10">
    <source>
        <dbReference type="Pfam" id="PF02896"/>
    </source>
</evidence>
<protein>
    <recommendedName>
        <fullName evidence="3">Phosphoenolpyruvate-protein phosphotransferase</fullName>
    </recommendedName>
    <alternativeName>
        <fullName evidence="8">Phosphotransferase system, enzyme I</fullName>
    </alternativeName>
</protein>
<reference evidence="13" key="1">
    <citation type="submission" date="2023-07" db="EMBL/GenBank/DDBJ databases">
        <title>Novel Mycoplasma species identified in domestic and wild animals.</title>
        <authorList>
            <person name="Volokhov D.V."/>
            <person name="Furtak V.A."/>
            <person name="Zagorodnyaya T.A."/>
        </authorList>
    </citation>
    <scope>NUCLEOTIDE SEQUENCE [LARGE SCALE GENOMIC DNA]</scope>
    <source>
        <strain evidence="13">92-19</strain>
    </source>
</reference>
<dbReference type="Pfam" id="PF05524">
    <property type="entry name" value="PEP-utilisers_N"/>
    <property type="match status" value="1"/>
</dbReference>
<dbReference type="RefSeq" id="WP_262095450.1">
    <property type="nucleotide sequence ID" value="NZ_JAOEGN010000002.1"/>
</dbReference>
<evidence type="ECO:0000256" key="4">
    <source>
        <dbReference type="ARBA" id="ARBA00022679"/>
    </source>
</evidence>
<dbReference type="Pfam" id="PF02896">
    <property type="entry name" value="PEP-utilizers_C"/>
    <property type="match status" value="1"/>
</dbReference>
<evidence type="ECO:0000256" key="3">
    <source>
        <dbReference type="ARBA" id="ARBA00016544"/>
    </source>
</evidence>